<sequence length="111" mass="12356">MLEEPEILSLKCVDRTPYQGDVAVVVNAGKKETGSPMADTPTRPSTRHGGMRDLHESGFSLSVTAMSVLCVWECPTSVWMDGTVVFLLDSDMQWFFYSGSSRSSHIRHIIF</sequence>
<dbReference type="EMBL" id="CAUEEQ010013844">
    <property type="protein sequence ID" value="CAJ0937841.1"/>
    <property type="molecule type" value="Genomic_DNA"/>
</dbReference>
<comment type="caution">
    <text evidence="2">The sequence shown here is derived from an EMBL/GenBank/DDBJ whole genome shotgun (WGS) entry which is preliminary data.</text>
</comment>
<keyword evidence="3" id="KW-1185">Reference proteome</keyword>
<organism evidence="2 3">
    <name type="scientific">Ranitomeya imitator</name>
    <name type="common">mimic poison frog</name>
    <dbReference type="NCBI Taxonomy" id="111125"/>
    <lineage>
        <taxon>Eukaryota</taxon>
        <taxon>Metazoa</taxon>
        <taxon>Chordata</taxon>
        <taxon>Craniata</taxon>
        <taxon>Vertebrata</taxon>
        <taxon>Euteleostomi</taxon>
        <taxon>Amphibia</taxon>
        <taxon>Batrachia</taxon>
        <taxon>Anura</taxon>
        <taxon>Neobatrachia</taxon>
        <taxon>Hyloidea</taxon>
        <taxon>Dendrobatidae</taxon>
        <taxon>Dendrobatinae</taxon>
        <taxon>Ranitomeya</taxon>
    </lineage>
</organism>
<reference evidence="2" key="1">
    <citation type="submission" date="2023-07" db="EMBL/GenBank/DDBJ databases">
        <authorList>
            <person name="Stuckert A."/>
        </authorList>
    </citation>
    <scope>NUCLEOTIDE SEQUENCE</scope>
</reference>
<evidence type="ECO:0000313" key="2">
    <source>
        <dbReference type="EMBL" id="CAJ0937841.1"/>
    </source>
</evidence>
<evidence type="ECO:0000313" key="3">
    <source>
        <dbReference type="Proteomes" id="UP001176940"/>
    </source>
</evidence>
<gene>
    <name evidence="2" type="ORF">RIMI_LOCUS7338897</name>
</gene>
<name>A0ABN9LB26_9NEOB</name>
<dbReference type="Proteomes" id="UP001176940">
    <property type="component" value="Unassembled WGS sequence"/>
</dbReference>
<feature type="region of interest" description="Disordered" evidence="1">
    <location>
        <begin position="29"/>
        <end position="51"/>
    </location>
</feature>
<proteinExistence type="predicted"/>
<accession>A0ABN9LB26</accession>
<protein>
    <submittedName>
        <fullName evidence="2">Uncharacterized protein</fullName>
    </submittedName>
</protein>
<evidence type="ECO:0000256" key="1">
    <source>
        <dbReference type="SAM" id="MobiDB-lite"/>
    </source>
</evidence>